<evidence type="ECO:0000313" key="4">
    <source>
        <dbReference type="EMBL" id="TXL65847.1"/>
    </source>
</evidence>
<dbReference type="PANTHER" id="PTHR46663:SF4">
    <property type="entry name" value="DIGUANYLATE CYCLASE DGCT-RELATED"/>
    <property type="match status" value="1"/>
</dbReference>
<dbReference type="PANTHER" id="PTHR46663">
    <property type="entry name" value="DIGUANYLATE CYCLASE DGCT-RELATED"/>
    <property type="match status" value="1"/>
</dbReference>
<feature type="domain" description="PAC" evidence="2">
    <location>
        <begin position="216"/>
        <end position="268"/>
    </location>
</feature>
<dbReference type="PROSITE" id="PS50887">
    <property type="entry name" value="GGDEF"/>
    <property type="match status" value="1"/>
</dbReference>
<gene>
    <name evidence="4" type="ORF">FHP05_06945</name>
</gene>
<dbReference type="Gene3D" id="3.30.70.270">
    <property type="match status" value="1"/>
</dbReference>
<proteinExistence type="predicted"/>
<dbReference type="Pfam" id="PF00990">
    <property type="entry name" value="GGDEF"/>
    <property type="match status" value="1"/>
</dbReference>
<organism evidence="4 5">
    <name type="scientific">Cerasibacillus terrae</name>
    <dbReference type="NCBI Taxonomy" id="2498845"/>
    <lineage>
        <taxon>Bacteria</taxon>
        <taxon>Bacillati</taxon>
        <taxon>Bacillota</taxon>
        <taxon>Bacilli</taxon>
        <taxon>Bacillales</taxon>
        <taxon>Bacillaceae</taxon>
        <taxon>Cerasibacillus</taxon>
    </lineage>
</organism>
<dbReference type="RefSeq" id="WP_147666517.1">
    <property type="nucleotide sequence ID" value="NZ_VDUW01000003.1"/>
</dbReference>
<dbReference type="InterPro" id="IPR035965">
    <property type="entry name" value="PAS-like_dom_sf"/>
</dbReference>
<evidence type="ECO:0000259" key="2">
    <source>
        <dbReference type="PROSITE" id="PS50113"/>
    </source>
</evidence>
<dbReference type="InterPro" id="IPR029787">
    <property type="entry name" value="Nucleotide_cyclase"/>
</dbReference>
<dbReference type="SUPFAM" id="SSF55073">
    <property type="entry name" value="Nucleotide cyclase"/>
    <property type="match status" value="1"/>
</dbReference>
<protein>
    <submittedName>
        <fullName evidence="4">GGDEF domain-containing protein</fullName>
    </submittedName>
</protein>
<name>A0A5C8NX54_9BACI</name>
<dbReference type="SMART" id="SM00091">
    <property type="entry name" value="PAS"/>
    <property type="match status" value="2"/>
</dbReference>
<dbReference type="SUPFAM" id="SSF55785">
    <property type="entry name" value="PYP-like sensor domain (PAS domain)"/>
    <property type="match status" value="2"/>
</dbReference>
<dbReference type="InterPro" id="IPR000160">
    <property type="entry name" value="GGDEF_dom"/>
</dbReference>
<evidence type="ECO:0000259" key="1">
    <source>
        <dbReference type="PROSITE" id="PS50112"/>
    </source>
</evidence>
<dbReference type="InterPro" id="IPR043128">
    <property type="entry name" value="Rev_trsase/Diguanyl_cyclase"/>
</dbReference>
<evidence type="ECO:0000313" key="5">
    <source>
        <dbReference type="Proteomes" id="UP000321574"/>
    </source>
</evidence>
<dbReference type="InterPro" id="IPR001610">
    <property type="entry name" value="PAC"/>
</dbReference>
<dbReference type="PROSITE" id="PS50113">
    <property type="entry name" value="PAC"/>
    <property type="match status" value="2"/>
</dbReference>
<dbReference type="PROSITE" id="PS50112">
    <property type="entry name" value="PAS"/>
    <property type="match status" value="1"/>
</dbReference>
<dbReference type="Gene3D" id="3.30.450.20">
    <property type="entry name" value="PAS domain"/>
    <property type="match status" value="2"/>
</dbReference>
<evidence type="ECO:0000259" key="3">
    <source>
        <dbReference type="PROSITE" id="PS50887"/>
    </source>
</evidence>
<dbReference type="NCBIfam" id="TIGR00229">
    <property type="entry name" value="sensory_box"/>
    <property type="match status" value="2"/>
</dbReference>
<feature type="domain" description="PAS" evidence="1">
    <location>
        <begin position="143"/>
        <end position="213"/>
    </location>
</feature>
<feature type="domain" description="GGDEF" evidence="3">
    <location>
        <begin position="296"/>
        <end position="429"/>
    </location>
</feature>
<dbReference type="SMART" id="SM00267">
    <property type="entry name" value="GGDEF"/>
    <property type="match status" value="1"/>
</dbReference>
<dbReference type="CDD" id="cd01949">
    <property type="entry name" value="GGDEF"/>
    <property type="match status" value="1"/>
</dbReference>
<dbReference type="SMART" id="SM00086">
    <property type="entry name" value="PAC"/>
    <property type="match status" value="2"/>
</dbReference>
<accession>A0A5C8NX54</accession>
<dbReference type="Pfam" id="PF08448">
    <property type="entry name" value="PAS_4"/>
    <property type="match status" value="1"/>
</dbReference>
<dbReference type="InterPro" id="IPR000014">
    <property type="entry name" value="PAS"/>
</dbReference>
<dbReference type="EMBL" id="VDUW01000003">
    <property type="protein sequence ID" value="TXL65847.1"/>
    <property type="molecule type" value="Genomic_DNA"/>
</dbReference>
<dbReference type="InterPro" id="IPR052163">
    <property type="entry name" value="DGC-Regulatory_Protein"/>
</dbReference>
<dbReference type="Pfam" id="PF08447">
    <property type="entry name" value="PAS_3"/>
    <property type="match status" value="1"/>
</dbReference>
<reference evidence="4 5" key="1">
    <citation type="submission" date="2019-06" db="EMBL/GenBank/DDBJ databases">
        <title>Cerasibacillus sp. nov., isolated from maize field.</title>
        <authorList>
            <person name="Lin S.-Y."/>
            <person name="Tsai C.-F."/>
            <person name="Young C.-C."/>
        </authorList>
    </citation>
    <scope>NUCLEOTIDE SEQUENCE [LARGE SCALE GENOMIC DNA]</scope>
    <source>
        <strain evidence="4 5">CC-CFT480</strain>
    </source>
</reference>
<dbReference type="Proteomes" id="UP000321574">
    <property type="component" value="Unassembled WGS sequence"/>
</dbReference>
<sequence>MGNLYHVLMDGIQDMVFVMKVENGDVFRYEFINQAAMDGTGLTTEVIGKTLREVYPNIEGNYIHRQYQSVLNIKNTVIYEDRYTSCNKNISSNKKVLYSETTLTPLFNETNDCTHIVAIVKDITERKKTKLHKEKTLKKLYENEKRFRIIAENSYDVIVLINNKKEINYISPSCQRVLGYSYKHYIDTSIVEHVHPEDREMIVGACQQAIAYQKSCRIQFRQIHYRKGWIWSELRGTPVYDENGNLMHMVATIMDITLQKNYEAKMNFFAFHDSLTGLPNRRYLNKRLTVELKNEQPLAVIMMDIDHFKSINDELGHDIGDQVIEEFASRVTKTIRKDDFIARLGGDEFVLLLPNTTLEEAKIIIKNIQQAMKKDWHIDGHTIQVTASLGITVESTNQARKSNVLRSADIALYEAKKRQRGSSVIKETD</sequence>
<feature type="domain" description="PAC" evidence="2">
    <location>
        <begin position="77"/>
        <end position="135"/>
    </location>
</feature>
<dbReference type="FunFam" id="3.30.70.270:FF:000001">
    <property type="entry name" value="Diguanylate cyclase domain protein"/>
    <property type="match status" value="1"/>
</dbReference>
<keyword evidence="5" id="KW-1185">Reference proteome</keyword>
<comment type="caution">
    <text evidence="4">The sequence shown here is derived from an EMBL/GenBank/DDBJ whole genome shotgun (WGS) entry which is preliminary data.</text>
</comment>
<dbReference type="AlphaFoldDB" id="A0A5C8NX54"/>
<dbReference type="NCBIfam" id="TIGR00254">
    <property type="entry name" value="GGDEF"/>
    <property type="match status" value="1"/>
</dbReference>
<dbReference type="InterPro" id="IPR013655">
    <property type="entry name" value="PAS_fold_3"/>
</dbReference>
<dbReference type="InterPro" id="IPR000700">
    <property type="entry name" value="PAS-assoc_C"/>
</dbReference>
<dbReference type="InterPro" id="IPR013656">
    <property type="entry name" value="PAS_4"/>
</dbReference>
<dbReference type="CDD" id="cd00130">
    <property type="entry name" value="PAS"/>
    <property type="match status" value="1"/>
</dbReference>
<dbReference type="OrthoDB" id="9759607at2"/>